<dbReference type="Pfam" id="PF01419">
    <property type="entry name" value="Jacalin"/>
    <property type="match status" value="1"/>
</dbReference>
<evidence type="ECO:0000313" key="4">
    <source>
        <dbReference type="Proteomes" id="UP000694864"/>
    </source>
</evidence>
<reference evidence="5" key="2">
    <citation type="submission" date="2025-08" db="UniProtKB">
        <authorList>
            <consortium name="RefSeq"/>
        </authorList>
    </citation>
    <scope>IDENTIFICATION</scope>
    <source>
        <tissue evidence="5">Leaf</tissue>
    </source>
</reference>
<evidence type="ECO:0000256" key="2">
    <source>
        <dbReference type="ARBA" id="ARBA00022734"/>
    </source>
</evidence>
<dbReference type="Proteomes" id="UP000694864">
    <property type="component" value="Chromosome 6"/>
</dbReference>
<dbReference type="InterPro" id="IPR001229">
    <property type="entry name" value="Jacalin-like_lectin_dom"/>
</dbReference>
<protein>
    <submittedName>
        <fullName evidence="5">Jacalin-related lectin 24-like</fullName>
    </submittedName>
</protein>
<gene>
    <name evidence="5" type="primary">LOC104793312</name>
</gene>
<keyword evidence="4" id="KW-1185">Reference proteome</keyword>
<dbReference type="PROSITE" id="PS51752">
    <property type="entry name" value="JACALIN_LECTIN"/>
    <property type="match status" value="1"/>
</dbReference>
<comment type="similarity">
    <text evidence="1">Belongs to the jacalin lectin family.</text>
</comment>
<evidence type="ECO:0000259" key="3">
    <source>
        <dbReference type="PROSITE" id="PS51752"/>
    </source>
</evidence>
<accession>A0ABM1Q6I4</accession>
<organism evidence="4 5">
    <name type="scientific">Camelina sativa</name>
    <name type="common">False flax</name>
    <name type="synonym">Myagrum sativum</name>
    <dbReference type="NCBI Taxonomy" id="90675"/>
    <lineage>
        <taxon>Eukaryota</taxon>
        <taxon>Viridiplantae</taxon>
        <taxon>Streptophyta</taxon>
        <taxon>Embryophyta</taxon>
        <taxon>Tracheophyta</taxon>
        <taxon>Spermatophyta</taxon>
        <taxon>Magnoliopsida</taxon>
        <taxon>eudicotyledons</taxon>
        <taxon>Gunneridae</taxon>
        <taxon>Pentapetalae</taxon>
        <taxon>rosids</taxon>
        <taxon>malvids</taxon>
        <taxon>Brassicales</taxon>
        <taxon>Brassicaceae</taxon>
        <taxon>Camelineae</taxon>
        <taxon>Camelina</taxon>
    </lineage>
</organism>
<evidence type="ECO:0000256" key="1">
    <source>
        <dbReference type="ARBA" id="ARBA00006568"/>
    </source>
</evidence>
<sequence length="171" mass="19962">MKLRDREMFKIGPIGSDFYPHKSWDEKGLNSDEYVTGLSVIDCLGITGLNIHTNQRKHGPFCDRYSSSIHMEKHKREIDVKIRDRREFGGFFGSFHEFQSLKSIGIYVNPMYDNKLTFNQAWDPQYTSALHYQIPTIVDGIPVKHIRYKTKLKDRILSKLRSISKELFCAS</sequence>
<feature type="domain" description="Jacalin-type lectin" evidence="3">
    <location>
        <begin position="1"/>
        <end position="110"/>
    </location>
</feature>
<proteinExistence type="inferred from homology"/>
<dbReference type="GeneID" id="104793312"/>
<dbReference type="Gene3D" id="2.100.10.30">
    <property type="entry name" value="Jacalin-like lectin domain"/>
    <property type="match status" value="1"/>
</dbReference>
<dbReference type="SUPFAM" id="SSF51101">
    <property type="entry name" value="Mannose-binding lectins"/>
    <property type="match status" value="1"/>
</dbReference>
<dbReference type="InterPro" id="IPR036404">
    <property type="entry name" value="Jacalin-like_lectin_dom_sf"/>
</dbReference>
<name>A0ABM1Q6I4_CAMSA</name>
<evidence type="ECO:0000313" key="5">
    <source>
        <dbReference type="RefSeq" id="XP_019082372.1"/>
    </source>
</evidence>
<reference evidence="4" key="1">
    <citation type="journal article" date="2014" name="Nat. Commun.">
        <title>The emerging biofuel crop Camelina sativa retains a highly undifferentiated hexaploid genome structure.</title>
        <authorList>
            <person name="Kagale S."/>
            <person name="Koh C."/>
            <person name="Nixon J."/>
            <person name="Bollina V."/>
            <person name="Clarke W.E."/>
            <person name="Tuteja R."/>
            <person name="Spillane C."/>
            <person name="Robinson S.J."/>
            <person name="Links M.G."/>
            <person name="Clarke C."/>
            <person name="Higgins E.E."/>
            <person name="Huebert T."/>
            <person name="Sharpe A.G."/>
            <person name="Parkin I.A."/>
        </authorList>
    </citation>
    <scope>NUCLEOTIDE SEQUENCE [LARGE SCALE GENOMIC DNA]</scope>
    <source>
        <strain evidence="4">cv. DH55</strain>
    </source>
</reference>
<keyword evidence="2" id="KW-0430">Lectin</keyword>
<dbReference type="RefSeq" id="XP_019082372.1">
    <property type="nucleotide sequence ID" value="XM_019226827.1"/>
</dbReference>